<gene>
    <name evidence="8" type="ORF">M378DRAFT_10965</name>
</gene>
<feature type="transmembrane region" description="Helical" evidence="7">
    <location>
        <begin position="99"/>
        <end position="117"/>
    </location>
</feature>
<dbReference type="PANTHER" id="PTHR10332:SF88">
    <property type="entry name" value="EQUILIBRATIVE NUCLEOSIDE TRANSPORTER 1, ISOFORM A"/>
    <property type="match status" value="1"/>
</dbReference>
<evidence type="ECO:0000256" key="5">
    <source>
        <dbReference type="ARBA" id="ARBA00022989"/>
    </source>
</evidence>
<keyword evidence="4 7" id="KW-0812">Transmembrane</keyword>
<feature type="transmembrane region" description="Helical" evidence="7">
    <location>
        <begin position="282"/>
        <end position="304"/>
    </location>
</feature>
<dbReference type="HOGENOM" id="CLU_804026_0_0_1"/>
<comment type="subcellular location">
    <subcellularLocation>
        <location evidence="1">Membrane</location>
        <topology evidence="1">Multi-pass membrane protein</topology>
    </subcellularLocation>
</comment>
<keyword evidence="3" id="KW-0813">Transport</keyword>
<dbReference type="InParanoid" id="A0A0C2X8J9"/>
<protein>
    <submittedName>
        <fullName evidence="8">Uncharacterized protein</fullName>
    </submittedName>
</protein>
<dbReference type="InterPro" id="IPR002259">
    <property type="entry name" value="Eqnu_transpt"/>
</dbReference>
<proteinExistence type="inferred from homology"/>
<evidence type="ECO:0000313" key="9">
    <source>
        <dbReference type="Proteomes" id="UP000054549"/>
    </source>
</evidence>
<evidence type="ECO:0000256" key="1">
    <source>
        <dbReference type="ARBA" id="ARBA00004141"/>
    </source>
</evidence>
<sequence length="345" mass="37476">MRLSTSSITYLSWLTHIASNHSAERGTFGWDVVKLEPQNLLGQTAINDMQQIAEVVKGAKMLLKNQVLPVGGPEVPWSHPLTGVGDGPHISSPTRQTHLSILTLLFLTCLTTLSAVVRTTPGTFLTFIMLVAVLSAAGVSYFQTPVFAVASIFGPRAVQAVMAGQAAVGVVVNMVHLGSATISLHQSSKPVVHSGRTRTPEEIAAFVSFAFTTCILCISLAAHRWLVRTPAYKLLIEPIEQRIVAANELEESQTLLSSSGLARTPNREEARERIVRVAKANVLYEIAVAYVFVVTLVCPFADLLHFMLTHRLHTIVCLPTYHISHSARQSLVSVASLQSHPRPPL</sequence>
<dbReference type="GO" id="GO:0000329">
    <property type="term" value="C:fungal-type vacuole membrane"/>
    <property type="evidence" value="ECO:0007669"/>
    <property type="project" value="TreeGrafter"/>
</dbReference>
<dbReference type="Proteomes" id="UP000054549">
    <property type="component" value="Unassembled WGS sequence"/>
</dbReference>
<accession>A0A0C2X8J9</accession>
<dbReference type="GO" id="GO:0005886">
    <property type="term" value="C:plasma membrane"/>
    <property type="evidence" value="ECO:0007669"/>
    <property type="project" value="TreeGrafter"/>
</dbReference>
<reference evidence="8 9" key="1">
    <citation type="submission" date="2014-04" db="EMBL/GenBank/DDBJ databases">
        <title>Evolutionary Origins and Diversification of the Mycorrhizal Mutualists.</title>
        <authorList>
            <consortium name="DOE Joint Genome Institute"/>
            <consortium name="Mycorrhizal Genomics Consortium"/>
            <person name="Kohler A."/>
            <person name="Kuo A."/>
            <person name="Nagy L.G."/>
            <person name="Floudas D."/>
            <person name="Copeland A."/>
            <person name="Barry K.W."/>
            <person name="Cichocki N."/>
            <person name="Veneault-Fourrey C."/>
            <person name="LaButti K."/>
            <person name="Lindquist E.A."/>
            <person name="Lipzen A."/>
            <person name="Lundell T."/>
            <person name="Morin E."/>
            <person name="Murat C."/>
            <person name="Riley R."/>
            <person name="Ohm R."/>
            <person name="Sun H."/>
            <person name="Tunlid A."/>
            <person name="Henrissat B."/>
            <person name="Grigoriev I.V."/>
            <person name="Hibbett D.S."/>
            <person name="Martin F."/>
        </authorList>
    </citation>
    <scope>NUCLEOTIDE SEQUENCE [LARGE SCALE GENOMIC DNA]</scope>
    <source>
        <strain evidence="8 9">Koide BX008</strain>
    </source>
</reference>
<dbReference type="PANTHER" id="PTHR10332">
    <property type="entry name" value="EQUILIBRATIVE NUCLEOSIDE TRANSPORTER"/>
    <property type="match status" value="1"/>
</dbReference>
<evidence type="ECO:0000256" key="7">
    <source>
        <dbReference type="SAM" id="Phobius"/>
    </source>
</evidence>
<keyword evidence="6 7" id="KW-0472">Membrane</keyword>
<dbReference type="OrthoDB" id="10261753at2759"/>
<evidence type="ECO:0000256" key="2">
    <source>
        <dbReference type="ARBA" id="ARBA00007965"/>
    </source>
</evidence>
<comment type="similarity">
    <text evidence="2">Belongs to the SLC29A/ENT transporter (TC 2.A.57) family.</text>
</comment>
<evidence type="ECO:0000256" key="6">
    <source>
        <dbReference type="ARBA" id="ARBA00023136"/>
    </source>
</evidence>
<dbReference type="EMBL" id="KN818244">
    <property type="protein sequence ID" value="KIL65073.1"/>
    <property type="molecule type" value="Genomic_DNA"/>
</dbReference>
<keyword evidence="9" id="KW-1185">Reference proteome</keyword>
<dbReference type="GO" id="GO:0034257">
    <property type="term" value="F:nicotinamide riboside transmembrane transporter activity"/>
    <property type="evidence" value="ECO:0007669"/>
    <property type="project" value="TreeGrafter"/>
</dbReference>
<keyword evidence="5 7" id="KW-1133">Transmembrane helix</keyword>
<evidence type="ECO:0000256" key="4">
    <source>
        <dbReference type="ARBA" id="ARBA00022692"/>
    </source>
</evidence>
<evidence type="ECO:0000256" key="3">
    <source>
        <dbReference type="ARBA" id="ARBA00022448"/>
    </source>
</evidence>
<evidence type="ECO:0000313" key="8">
    <source>
        <dbReference type="EMBL" id="KIL65073.1"/>
    </source>
</evidence>
<dbReference type="STRING" id="946122.A0A0C2X8J9"/>
<feature type="transmembrane region" description="Helical" evidence="7">
    <location>
        <begin position="162"/>
        <end position="182"/>
    </location>
</feature>
<dbReference type="GO" id="GO:0015205">
    <property type="term" value="F:nucleobase transmembrane transporter activity"/>
    <property type="evidence" value="ECO:0007669"/>
    <property type="project" value="TreeGrafter"/>
</dbReference>
<dbReference type="AlphaFoldDB" id="A0A0C2X8J9"/>
<organism evidence="8 9">
    <name type="scientific">Amanita muscaria (strain Koide BX008)</name>
    <dbReference type="NCBI Taxonomy" id="946122"/>
    <lineage>
        <taxon>Eukaryota</taxon>
        <taxon>Fungi</taxon>
        <taxon>Dikarya</taxon>
        <taxon>Basidiomycota</taxon>
        <taxon>Agaricomycotina</taxon>
        <taxon>Agaricomycetes</taxon>
        <taxon>Agaricomycetidae</taxon>
        <taxon>Agaricales</taxon>
        <taxon>Pluteineae</taxon>
        <taxon>Amanitaceae</taxon>
        <taxon>Amanita</taxon>
    </lineage>
</organism>
<feature type="transmembrane region" description="Helical" evidence="7">
    <location>
        <begin position="124"/>
        <end position="142"/>
    </location>
</feature>
<feature type="transmembrane region" description="Helical" evidence="7">
    <location>
        <begin position="203"/>
        <end position="226"/>
    </location>
</feature>
<name>A0A0C2X8J9_AMAMK</name>